<organism evidence="2 3">
    <name type="scientific">Metarhizium rileyi (strain RCEF 4871)</name>
    <name type="common">Nomuraea rileyi</name>
    <dbReference type="NCBI Taxonomy" id="1649241"/>
    <lineage>
        <taxon>Eukaryota</taxon>
        <taxon>Fungi</taxon>
        <taxon>Dikarya</taxon>
        <taxon>Ascomycota</taxon>
        <taxon>Pezizomycotina</taxon>
        <taxon>Sordariomycetes</taxon>
        <taxon>Hypocreomycetidae</taxon>
        <taxon>Hypocreales</taxon>
        <taxon>Clavicipitaceae</taxon>
        <taxon>Metarhizium</taxon>
    </lineage>
</organism>
<feature type="compositionally biased region" description="Low complexity" evidence="1">
    <location>
        <begin position="171"/>
        <end position="185"/>
    </location>
</feature>
<dbReference type="AlphaFoldDB" id="A0A5C6G4W3"/>
<gene>
    <name evidence="2" type="ORF">ED733_000647</name>
</gene>
<feature type="compositionally biased region" description="Polar residues" evidence="1">
    <location>
        <begin position="287"/>
        <end position="299"/>
    </location>
</feature>
<proteinExistence type="predicted"/>
<feature type="region of interest" description="Disordered" evidence="1">
    <location>
        <begin position="22"/>
        <end position="43"/>
    </location>
</feature>
<evidence type="ECO:0000313" key="3">
    <source>
        <dbReference type="Proteomes" id="UP000317257"/>
    </source>
</evidence>
<feature type="compositionally biased region" description="Acidic residues" evidence="1">
    <location>
        <begin position="300"/>
        <end position="317"/>
    </location>
</feature>
<evidence type="ECO:0008006" key="4">
    <source>
        <dbReference type="Google" id="ProtNLM"/>
    </source>
</evidence>
<dbReference type="EMBL" id="SBHS01000059">
    <property type="protein sequence ID" value="TWU70856.1"/>
    <property type="molecule type" value="Genomic_DNA"/>
</dbReference>
<feature type="compositionally biased region" description="Basic and acidic residues" evidence="1">
    <location>
        <begin position="277"/>
        <end position="286"/>
    </location>
</feature>
<feature type="compositionally biased region" description="Low complexity" evidence="1">
    <location>
        <begin position="152"/>
        <end position="164"/>
    </location>
</feature>
<reference evidence="3" key="1">
    <citation type="submission" date="2018-12" db="EMBL/GenBank/DDBJ databases">
        <title>The complete genome of Metarhizium rileyi, a key fungal pathogen of Lepidoptera.</title>
        <authorList>
            <person name="Binneck E."/>
            <person name="Lastra C.C.L."/>
            <person name="Sosa-Gomez D.R."/>
        </authorList>
    </citation>
    <scope>NUCLEOTIDE SEQUENCE [LARGE SCALE GENOMIC DNA]</scope>
    <source>
        <strain evidence="3">Cep018-CH2</strain>
    </source>
</reference>
<evidence type="ECO:0000256" key="1">
    <source>
        <dbReference type="SAM" id="MobiDB-lite"/>
    </source>
</evidence>
<feature type="region of interest" description="Disordered" evidence="1">
    <location>
        <begin position="275"/>
        <end position="355"/>
    </location>
</feature>
<feature type="region of interest" description="Disordered" evidence="1">
    <location>
        <begin position="129"/>
        <end position="188"/>
    </location>
</feature>
<name>A0A5C6G4W3_METRR</name>
<evidence type="ECO:0000313" key="2">
    <source>
        <dbReference type="EMBL" id="TWU70856.1"/>
    </source>
</evidence>
<dbReference type="Proteomes" id="UP000317257">
    <property type="component" value="Unassembled WGS sequence"/>
</dbReference>
<protein>
    <recommendedName>
        <fullName evidence="4">Myb-like domain-containing protein</fullName>
    </recommendedName>
</protein>
<accession>A0A5C6G4W3</accession>
<feature type="compositionally biased region" description="Low complexity" evidence="1">
    <location>
        <begin position="27"/>
        <end position="41"/>
    </location>
</feature>
<comment type="caution">
    <text evidence="2">The sequence shown here is derived from an EMBL/GenBank/DDBJ whole genome shotgun (WGS) entry which is preliminary data.</text>
</comment>
<sequence length="480" mass="52418">MAFQANLDYQVFWKPRSVVRNADADRQQSPASSASQRQSPSTGLRYAPMRQIDNFTAEVSPSPGLPASNCDAIYISDDGTAEISDIASVDDNLEHAQLDCTLPSVEALAASIKEQAQDADGISEYNRQAFCDNNHNPTSFPAMPAHQEARQSPSAASAASAASSVESPGHSSRSTPASTRASTPAVSQLDAESFVNNKPSCDVGSTQTICSPITTSHNVNASREPSPVQSQLPDGSIVEPDVHGRITDNSTEGVSSIRRVGRRIRRERLNTPLQSHVESDIYRQERVSIQSDTEYSPLSTDDEGGGDDYQPSDEDEGSQQGSRKRRKCSTPLRPKPRGKGDLLVPSMSVPSTEDDGMGAEFDEWPLQNVLLKRTLFNGRATFQLQFDWDICTKHGRETYQGPGRGHKLHKGTTGGVKRGFSARTRFTQEEDRLLIKSIEELELSWAEIHSRFINKFAGRSKRGSSGALLHKAEVSRMILG</sequence>